<organism evidence="1 2">
    <name type="scientific">Caerostris extrusa</name>
    <name type="common">Bark spider</name>
    <name type="synonym">Caerostris bankana</name>
    <dbReference type="NCBI Taxonomy" id="172846"/>
    <lineage>
        <taxon>Eukaryota</taxon>
        <taxon>Metazoa</taxon>
        <taxon>Ecdysozoa</taxon>
        <taxon>Arthropoda</taxon>
        <taxon>Chelicerata</taxon>
        <taxon>Arachnida</taxon>
        <taxon>Araneae</taxon>
        <taxon>Araneomorphae</taxon>
        <taxon>Entelegynae</taxon>
        <taxon>Araneoidea</taxon>
        <taxon>Araneidae</taxon>
        <taxon>Caerostris</taxon>
    </lineage>
</organism>
<dbReference type="EMBL" id="BPLR01000521">
    <property type="protein sequence ID" value="GIY95428.1"/>
    <property type="molecule type" value="Genomic_DNA"/>
</dbReference>
<proteinExistence type="predicted"/>
<evidence type="ECO:0000313" key="2">
    <source>
        <dbReference type="Proteomes" id="UP001054945"/>
    </source>
</evidence>
<name>A0AAV4XL66_CAEEX</name>
<evidence type="ECO:0000313" key="1">
    <source>
        <dbReference type="EMBL" id="GIY95428.1"/>
    </source>
</evidence>
<keyword evidence="2" id="KW-1185">Reference proteome</keyword>
<dbReference type="AlphaFoldDB" id="A0AAV4XL66"/>
<sequence>MHPQNKDAPVFPRFVSGDELSLMRRVRREKIGLLSLVAGDNLNDAFPNLIHQVSGTLLVWQEDNPLTFNGALVLHSHFSTSFTDVLD</sequence>
<dbReference type="Proteomes" id="UP001054945">
    <property type="component" value="Unassembled WGS sequence"/>
</dbReference>
<reference evidence="1 2" key="1">
    <citation type="submission" date="2021-06" db="EMBL/GenBank/DDBJ databases">
        <title>Caerostris extrusa draft genome.</title>
        <authorList>
            <person name="Kono N."/>
            <person name="Arakawa K."/>
        </authorList>
    </citation>
    <scope>NUCLEOTIDE SEQUENCE [LARGE SCALE GENOMIC DNA]</scope>
</reference>
<protein>
    <submittedName>
        <fullName evidence="1">Uncharacterized protein</fullName>
    </submittedName>
</protein>
<comment type="caution">
    <text evidence="1">The sequence shown here is derived from an EMBL/GenBank/DDBJ whole genome shotgun (WGS) entry which is preliminary data.</text>
</comment>
<gene>
    <name evidence="1" type="ORF">CEXT_157611</name>
</gene>
<accession>A0AAV4XL66</accession>